<dbReference type="RefSeq" id="WP_230340257.1">
    <property type="nucleotide sequence ID" value="NZ_CP069798.1"/>
</dbReference>
<dbReference type="Gene3D" id="1.10.238.10">
    <property type="entry name" value="EF-hand"/>
    <property type="match status" value="1"/>
</dbReference>
<dbReference type="Proteomes" id="UP000653156">
    <property type="component" value="Chromosome"/>
</dbReference>
<dbReference type="Pfam" id="PF13202">
    <property type="entry name" value="EF-hand_5"/>
    <property type="match status" value="1"/>
</dbReference>
<name>A0A892ZKH2_9NEIS</name>
<organism evidence="3 4">
    <name type="scientific">Paralysiella testudinis</name>
    <dbReference type="NCBI Taxonomy" id="2809020"/>
    <lineage>
        <taxon>Bacteria</taxon>
        <taxon>Pseudomonadati</taxon>
        <taxon>Pseudomonadota</taxon>
        <taxon>Betaproteobacteria</taxon>
        <taxon>Neisseriales</taxon>
        <taxon>Neisseriaceae</taxon>
        <taxon>Paralysiella</taxon>
    </lineage>
</organism>
<keyword evidence="4" id="KW-1185">Reference proteome</keyword>
<evidence type="ECO:0000259" key="2">
    <source>
        <dbReference type="Pfam" id="PF13202"/>
    </source>
</evidence>
<feature type="signal peptide" evidence="1">
    <location>
        <begin position="1"/>
        <end position="17"/>
    </location>
</feature>
<dbReference type="AlphaFoldDB" id="A0A892ZKH2"/>
<dbReference type="InterPro" id="IPR002048">
    <property type="entry name" value="EF_hand_dom"/>
</dbReference>
<proteinExistence type="predicted"/>
<dbReference type="EMBL" id="CP069798">
    <property type="protein sequence ID" value="QRQ82960.1"/>
    <property type="molecule type" value="Genomic_DNA"/>
</dbReference>
<evidence type="ECO:0000256" key="1">
    <source>
        <dbReference type="SAM" id="SignalP"/>
    </source>
</evidence>
<sequence>MKYLSILALLWPLSAWACEPVSFDWQAFMQANDHNRDGALQRSELVDADFSGSNYSHFEKNPADEAAFARLDKNGDGKLGGLGEGADELGDLYLYLPNPCAGWPWTK</sequence>
<feature type="domain" description="EF-hand" evidence="2">
    <location>
        <begin position="66"/>
        <end position="79"/>
    </location>
</feature>
<dbReference type="SUPFAM" id="SSF47473">
    <property type="entry name" value="EF-hand"/>
    <property type="match status" value="1"/>
</dbReference>
<accession>A0A892ZKH2</accession>
<evidence type="ECO:0000313" key="3">
    <source>
        <dbReference type="EMBL" id="QRQ82960.1"/>
    </source>
</evidence>
<dbReference type="KEGG" id="ptes:JQU52_06195"/>
<gene>
    <name evidence="3" type="ORF">JQU52_06195</name>
</gene>
<dbReference type="GO" id="GO:0005509">
    <property type="term" value="F:calcium ion binding"/>
    <property type="evidence" value="ECO:0007669"/>
    <property type="project" value="InterPro"/>
</dbReference>
<evidence type="ECO:0000313" key="4">
    <source>
        <dbReference type="Proteomes" id="UP000653156"/>
    </source>
</evidence>
<dbReference type="PROSITE" id="PS00018">
    <property type="entry name" value="EF_HAND_1"/>
    <property type="match status" value="1"/>
</dbReference>
<protein>
    <recommendedName>
        <fullName evidence="2">EF-hand domain-containing protein</fullName>
    </recommendedName>
</protein>
<feature type="chain" id="PRO_5034169364" description="EF-hand domain-containing protein" evidence="1">
    <location>
        <begin position="18"/>
        <end position="107"/>
    </location>
</feature>
<keyword evidence="1" id="KW-0732">Signal</keyword>
<reference evidence="3" key="1">
    <citation type="submission" date="2021-02" db="EMBL/GenBank/DDBJ databases">
        <title>Neisseriaceae sp. 26B isolated from the cloaca of a Common Toad-headed Turtle (Mesoclemmys nasuta).</title>
        <authorList>
            <person name="Spergser J."/>
            <person name="Busse H.-J."/>
        </authorList>
    </citation>
    <scope>NUCLEOTIDE SEQUENCE</scope>
    <source>
        <strain evidence="3">26B</strain>
    </source>
</reference>
<dbReference type="InterPro" id="IPR011992">
    <property type="entry name" value="EF-hand-dom_pair"/>
</dbReference>
<dbReference type="InterPro" id="IPR018247">
    <property type="entry name" value="EF_Hand_1_Ca_BS"/>
</dbReference>